<proteinExistence type="predicted"/>
<dbReference type="AlphaFoldDB" id="A0A1Y1S6G3"/>
<protein>
    <submittedName>
        <fullName evidence="1">Uncharacterized protein</fullName>
    </submittedName>
</protein>
<dbReference type="EMBL" id="LWDP01000035">
    <property type="protein sequence ID" value="ORD94013.1"/>
    <property type="molecule type" value="Genomic_DNA"/>
</dbReference>
<dbReference type="VEuPathDB" id="MicrosporidiaDB:ECANGB1_1244"/>
<evidence type="ECO:0000313" key="2">
    <source>
        <dbReference type="Proteomes" id="UP000192639"/>
    </source>
</evidence>
<reference evidence="1 2" key="1">
    <citation type="journal article" date="2017" name="Environ. Microbiol.">
        <title>Decay of the glycolytic pathway and adaptation to intranuclear parasitism within Enterocytozoonidae microsporidia.</title>
        <authorList>
            <person name="Wiredu Boakye D."/>
            <person name="Jaroenlak P."/>
            <person name="Prachumwat A."/>
            <person name="Williams T.A."/>
            <person name="Bateman K.S."/>
            <person name="Itsathitphaisarn O."/>
            <person name="Sritunyalucksana K."/>
            <person name="Paszkiewicz K.H."/>
            <person name="Moore K.A."/>
            <person name="Stentiford G.D."/>
            <person name="Williams B.A."/>
        </authorList>
    </citation>
    <scope>NUCLEOTIDE SEQUENCE [LARGE SCALE GENOMIC DNA]</scope>
    <source>
        <strain evidence="1 2">GB1</strain>
    </source>
</reference>
<organism evidence="1 2">
    <name type="scientific">Enterospora canceri</name>
    <dbReference type="NCBI Taxonomy" id="1081671"/>
    <lineage>
        <taxon>Eukaryota</taxon>
        <taxon>Fungi</taxon>
        <taxon>Fungi incertae sedis</taxon>
        <taxon>Microsporidia</taxon>
        <taxon>Enterocytozoonidae</taxon>
        <taxon>Enterospora</taxon>
    </lineage>
</organism>
<dbReference type="OrthoDB" id="2194207at2759"/>
<evidence type="ECO:0000313" key="1">
    <source>
        <dbReference type="EMBL" id="ORD94013.1"/>
    </source>
</evidence>
<comment type="caution">
    <text evidence="1">The sequence shown here is derived from an EMBL/GenBank/DDBJ whole genome shotgun (WGS) entry which is preliminary data.</text>
</comment>
<name>A0A1Y1S6G3_9MICR</name>
<gene>
    <name evidence="1" type="ORF">ECANGB1_1244</name>
</gene>
<sequence>MELEFAEHEDTTAHSDALDGDFKCIYDDPMNSINVLDELNQIGQDKSINMAKEEQIIDKGYFAKRHERSEVFMRYEQAERLKNVFNIKEFLEESFNTVLEEDDDVVESYPLVASDMDSFVMIAGENVNFTSYESTSGTSVVNRISVAGRPYNLTMQNVDKYICINIKNGQAYYSTMNSIHKLSKP</sequence>
<dbReference type="Proteomes" id="UP000192639">
    <property type="component" value="Unassembled WGS sequence"/>
</dbReference>
<keyword evidence="2" id="KW-1185">Reference proteome</keyword>
<accession>A0A1Y1S6G3</accession>